<dbReference type="InterPro" id="IPR005115">
    <property type="entry name" value="Gly_transporter"/>
</dbReference>
<comment type="subcellular location">
    <subcellularLocation>
        <location evidence="1">Cell membrane</location>
        <topology evidence="1">Multi-pass membrane protein</topology>
    </subcellularLocation>
</comment>
<keyword evidence="2" id="KW-1003">Cell membrane</keyword>
<evidence type="ECO:0000256" key="6">
    <source>
        <dbReference type="SAM" id="Phobius"/>
    </source>
</evidence>
<dbReference type="OrthoDB" id="116318at2157"/>
<evidence type="ECO:0000313" key="9">
    <source>
        <dbReference type="Proteomes" id="UP000247586"/>
    </source>
</evidence>
<keyword evidence="9" id="KW-1185">Reference proteome</keyword>
<evidence type="ECO:0000256" key="2">
    <source>
        <dbReference type="ARBA" id="ARBA00022475"/>
    </source>
</evidence>
<dbReference type="KEGG" id="mhk:DFR87_04895"/>
<keyword evidence="4 6" id="KW-1133">Transmembrane helix</keyword>
<reference evidence="8 9" key="1">
    <citation type="submission" date="2018-05" db="EMBL/GenBank/DDBJ databases">
        <title>Complete Genome Sequences of Extremely Thermoacidophilic, Metal-Mobilizing Type-Strain Members of the Archaeal Family Sulfolobaceae: Acidianus brierleyi DSM-1651T, Acidianus sulfidivorans DSM-18786T, Metallosphaera hakonensis DSM-7519T, and Metallosphaera prunae DSM-10039T.</title>
        <authorList>
            <person name="Counts J.A."/>
            <person name="Kelly R.M."/>
        </authorList>
    </citation>
    <scope>NUCLEOTIDE SEQUENCE [LARGE SCALE GENOMIC DNA]</scope>
    <source>
        <strain evidence="8 9">HO1-1</strain>
    </source>
</reference>
<evidence type="ECO:0000256" key="1">
    <source>
        <dbReference type="ARBA" id="ARBA00004651"/>
    </source>
</evidence>
<dbReference type="EMBL" id="CP029287">
    <property type="protein sequence ID" value="AWR99144.1"/>
    <property type="molecule type" value="Genomic_DNA"/>
</dbReference>
<accession>A0A2U9ISZ4</accession>
<sequence length="203" mass="21801">MSLVLELANYVGITAFGISGSMKGIRKGMDLLGVLTLGFSTALGGGIIADVLLGIMPPTNLVYLPNALVALLASLFTFIFYKVFTNVNKPLIYADAIGLGAFASSGASLAYSVDPSPLLVIMIGTITAVGGGVIRDILSNEVPLILTREFYATSVIIGSGIYFVLRYEGMSNYYDIFISFVITTTLRIMAIKMRWELPRILHS</sequence>
<reference evidence="9" key="3">
    <citation type="submission" date="2020-03" db="EMBL/GenBank/DDBJ databases">
        <title>Sequencing and Assembly of Multiple Reported Metal-Biooxidizing Members of the Extremely Thermoacidophilic Archaeal Family Sulfolobaceae.</title>
        <authorList>
            <person name="Counts J.A."/>
            <person name="Kelly R.M."/>
        </authorList>
    </citation>
    <scope>NUCLEOTIDE SEQUENCE [LARGE SCALE GENOMIC DNA]</scope>
    <source>
        <strain evidence="9">HO1-1</strain>
    </source>
</reference>
<dbReference type="PANTHER" id="PTHR30506:SF3">
    <property type="entry name" value="UPF0126 INNER MEMBRANE PROTEIN YADS-RELATED"/>
    <property type="match status" value="1"/>
</dbReference>
<reference evidence="9" key="2">
    <citation type="submission" date="2020-03" db="EMBL/GenBank/DDBJ databases">
        <title>Complete Genome Sequences of Extremely Thermoacidophilic, Metal-Mobilizing Type-Strain Members of the Archaeal Family Sulfolobaceae: Acidianus brierleyi DSM-1651T, Acidianus sulfidivorans DSM-18786T, Metallosphaera hakonensis DSM-7519T, and Metallosphaera prunae DSM-10039T.</title>
        <authorList>
            <person name="Counts J.A."/>
            <person name="Kelly R.M."/>
        </authorList>
    </citation>
    <scope>NUCLEOTIDE SEQUENCE [LARGE SCALE GENOMIC DNA]</scope>
    <source>
        <strain evidence="9">HO1-1</strain>
    </source>
</reference>
<evidence type="ECO:0000259" key="7">
    <source>
        <dbReference type="Pfam" id="PF03458"/>
    </source>
</evidence>
<evidence type="ECO:0000256" key="3">
    <source>
        <dbReference type="ARBA" id="ARBA00022692"/>
    </source>
</evidence>
<organism evidence="8 9">
    <name type="scientific">Metallosphaera hakonensis JCM 8857 = DSM 7519</name>
    <dbReference type="NCBI Taxonomy" id="1293036"/>
    <lineage>
        <taxon>Archaea</taxon>
        <taxon>Thermoproteota</taxon>
        <taxon>Thermoprotei</taxon>
        <taxon>Sulfolobales</taxon>
        <taxon>Sulfolobaceae</taxon>
        <taxon>Metallosphaera</taxon>
    </lineage>
</organism>
<feature type="transmembrane region" description="Helical" evidence="6">
    <location>
        <begin position="118"/>
        <end position="138"/>
    </location>
</feature>
<name>A0A2U9ISZ4_9CREN</name>
<feature type="transmembrane region" description="Helical" evidence="6">
    <location>
        <begin position="173"/>
        <end position="190"/>
    </location>
</feature>
<dbReference type="Proteomes" id="UP000247586">
    <property type="component" value="Chromosome"/>
</dbReference>
<feature type="domain" description="Glycine transporter" evidence="7">
    <location>
        <begin position="7"/>
        <end position="81"/>
    </location>
</feature>
<evidence type="ECO:0000313" key="8">
    <source>
        <dbReference type="EMBL" id="AWR99144.1"/>
    </source>
</evidence>
<dbReference type="RefSeq" id="WP_110369025.1">
    <property type="nucleotide sequence ID" value="NZ_CP029287.2"/>
</dbReference>
<feature type="transmembrane region" description="Helical" evidence="6">
    <location>
        <begin position="91"/>
        <end position="112"/>
    </location>
</feature>
<gene>
    <name evidence="8" type="ORF">DFR87_04895</name>
</gene>
<evidence type="ECO:0000256" key="5">
    <source>
        <dbReference type="ARBA" id="ARBA00023136"/>
    </source>
</evidence>
<keyword evidence="5 6" id="KW-0472">Membrane</keyword>
<dbReference type="STRING" id="1293036.GCA_001315825_01576"/>
<feature type="transmembrane region" description="Helical" evidence="6">
    <location>
        <begin position="31"/>
        <end position="56"/>
    </location>
</feature>
<dbReference type="PANTHER" id="PTHR30506">
    <property type="entry name" value="INNER MEMBRANE PROTEIN"/>
    <property type="match status" value="1"/>
</dbReference>
<feature type="transmembrane region" description="Helical" evidence="6">
    <location>
        <begin position="150"/>
        <end position="167"/>
    </location>
</feature>
<dbReference type="GO" id="GO:0005886">
    <property type="term" value="C:plasma membrane"/>
    <property type="evidence" value="ECO:0007669"/>
    <property type="project" value="UniProtKB-SubCell"/>
</dbReference>
<protein>
    <recommendedName>
        <fullName evidence="7">Glycine transporter domain-containing protein</fullName>
    </recommendedName>
</protein>
<feature type="domain" description="Glycine transporter" evidence="7">
    <location>
        <begin position="93"/>
        <end position="166"/>
    </location>
</feature>
<dbReference type="GeneID" id="36834655"/>
<dbReference type="Pfam" id="PF03458">
    <property type="entry name" value="Gly_transporter"/>
    <property type="match status" value="2"/>
</dbReference>
<evidence type="ECO:0000256" key="4">
    <source>
        <dbReference type="ARBA" id="ARBA00022989"/>
    </source>
</evidence>
<proteinExistence type="predicted"/>
<feature type="transmembrane region" description="Helical" evidence="6">
    <location>
        <begin position="62"/>
        <end position="84"/>
    </location>
</feature>
<dbReference type="AlphaFoldDB" id="A0A2U9ISZ4"/>
<keyword evidence="3 6" id="KW-0812">Transmembrane</keyword>